<name>A0A397FP67_APHAT</name>
<feature type="region of interest" description="Disordered" evidence="1">
    <location>
        <begin position="294"/>
        <end position="328"/>
    </location>
</feature>
<organism evidence="2 3">
    <name type="scientific">Aphanomyces astaci</name>
    <name type="common">Crayfish plague agent</name>
    <dbReference type="NCBI Taxonomy" id="112090"/>
    <lineage>
        <taxon>Eukaryota</taxon>
        <taxon>Sar</taxon>
        <taxon>Stramenopiles</taxon>
        <taxon>Oomycota</taxon>
        <taxon>Saprolegniomycetes</taxon>
        <taxon>Saprolegniales</taxon>
        <taxon>Verrucalvaceae</taxon>
        <taxon>Aphanomyces</taxon>
    </lineage>
</organism>
<protein>
    <submittedName>
        <fullName evidence="2">Uncharacterized protein</fullName>
    </submittedName>
</protein>
<accession>A0A397FP67</accession>
<dbReference type="EMBL" id="QUTE01006212">
    <property type="protein sequence ID" value="RHZ33526.1"/>
    <property type="molecule type" value="Genomic_DNA"/>
</dbReference>
<reference evidence="2 3" key="1">
    <citation type="submission" date="2018-08" db="EMBL/GenBank/DDBJ databases">
        <title>Aphanomyces genome sequencing and annotation.</title>
        <authorList>
            <person name="Minardi D."/>
            <person name="Oidtmann B."/>
            <person name="Van Der Giezen M."/>
            <person name="Studholme D.J."/>
        </authorList>
    </citation>
    <scope>NUCLEOTIDE SEQUENCE [LARGE SCALE GENOMIC DNA]</scope>
    <source>
        <strain evidence="2 3">197901</strain>
    </source>
</reference>
<feature type="region of interest" description="Disordered" evidence="1">
    <location>
        <begin position="115"/>
        <end position="166"/>
    </location>
</feature>
<feature type="compositionally biased region" description="Polar residues" evidence="1">
    <location>
        <begin position="125"/>
        <end position="138"/>
    </location>
</feature>
<feature type="compositionally biased region" description="Basic and acidic residues" evidence="1">
    <location>
        <begin position="81"/>
        <end position="94"/>
    </location>
</feature>
<evidence type="ECO:0000313" key="2">
    <source>
        <dbReference type="EMBL" id="RHZ33526.1"/>
    </source>
</evidence>
<gene>
    <name evidence="2" type="ORF">DYB31_010333</name>
</gene>
<feature type="region of interest" description="Disordered" evidence="1">
    <location>
        <begin position="65"/>
        <end position="99"/>
    </location>
</feature>
<evidence type="ECO:0000313" key="3">
    <source>
        <dbReference type="Proteomes" id="UP000266196"/>
    </source>
</evidence>
<comment type="caution">
    <text evidence="2">The sequence shown here is derived from an EMBL/GenBank/DDBJ whole genome shotgun (WGS) entry which is preliminary data.</text>
</comment>
<dbReference type="AlphaFoldDB" id="A0A397FP67"/>
<feature type="compositionally biased region" description="Basic and acidic residues" evidence="1">
    <location>
        <begin position="306"/>
        <end position="322"/>
    </location>
</feature>
<proteinExistence type="predicted"/>
<dbReference type="Proteomes" id="UP000266196">
    <property type="component" value="Unassembled WGS sequence"/>
</dbReference>
<evidence type="ECO:0000256" key="1">
    <source>
        <dbReference type="SAM" id="MobiDB-lite"/>
    </source>
</evidence>
<sequence>MPAWITKLLAMGPTPLVESPARDQTPNQIPTTTVRATRVGEAQELAGDAAGDELWLALRGELNRGQTVPRRVISSKGKKGQVREAEEKSEERESTTVTPTSITATWQRMIQQLAAPSRTEGAPGSLTSATPHTATSGVAGTAEIPETAPGGEWRRPPVAEDPPQQTHAKIVVAQAQSDRSQQAMATQYNKKVKHKFKLRKGLYVWIWYPAKGKGLSKLKHRWRGPARLVADVGFDNWKVVCAWNGQPRIVHSSACVPYFADDQVRAKMVEDIVVDATVDDDPWEASDEAVELRPMVGTLETPSGPDESRRSSRQREAGERQQQETGKAYQVDEMGIRRRRLARGRNGQMVPMVEVERAQGWTYISLKQWEWERTQASSEYVVPLRV</sequence>